<evidence type="ECO:0000313" key="1">
    <source>
        <dbReference type="EMBL" id="CAG8631301.1"/>
    </source>
</evidence>
<dbReference type="EMBL" id="CAJVPU010013302">
    <property type="protein sequence ID" value="CAG8631301.1"/>
    <property type="molecule type" value="Genomic_DNA"/>
</dbReference>
<proteinExistence type="predicted"/>
<sequence>MIPKYKVVAVAIKAINVLVDKERSFKLEIVELFRRLGFQVIYIGTSWPTVSAVKRSSFGFQCFCNQFYSGGKNDREVDIRACFNGIDFSFQCKN</sequence>
<evidence type="ECO:0000313" key="2">
    <source>
        <dbReference type="Proteomes" id="UP000789702"/>
    </source>
</evidence>
<gene>
    <name evidence="1" type="ORF">DHETER_LOCUS8414</name>
</gene>
<accession>A0ACA9N5C2</accession>
<comment type="caution">
    <text evidence="1">The sequence shown here is derived from an EMBL/GenBank/DDBJ whole genome shotgun (WGS) entry which is preliminary data.</text>
</comment>
<protein>
    <submittedName>
        <fullName evidence="1">7614_t:CDS:1</fullName>
    </submittedName>
</protein>
<reference evidence="1" key="1">
    <citation type="submission" date="2021-06" db="EMBL/GenBank/DDBJ databases">
        <authorList>
            <person name="Kallberg Y."/>
            <person name="Tangrot J."/>
            <person name="Rosling A."/>
        </authorList>
    </citation>
    <scope>NUCLEOTIDE SEQUENCE</scope>
    <source>
        <strain evidence="1">IL203A</strain>
    </source>
</reference>
<dbReference type="Proteomes" id="UP000789702">
    <property type="component" value="Unassembled WGS sequence"/>
</dbReference>
<name>A0ACA9N5C2_9GLOM</name>
<organism evidence="1 2">
    <name type="scientific">Dentiscutata heterogama</name>
    <dbReference type="NCBI Taxonomy" id="1316150"/>
    <lineage>
        <taxon>Eukaryota</taxon>
        <taxon>Fungi</taxon>
        <taxon>Fungi incertae sedis</taxon>
        <taxon>Mucoromycota</taxon>
        <taxon>Glomeromycotina</taxon>
        <taxon>Glomeromycetes</taxon>
        <taxon>Diversisporales</taxon>
        <taxon>Gigasporaceae</taxon>
        <taxon>Dentiscutata</taxon>
    </lineage>
</organism>
<keyword evidence="2" id="KW-1185">Reference proteome</keyword>